<keyword evidence="2" id="KW-0999">Mitochondrion inner membrane</keyword>
<accession>A0A9P4ME74</accession>
<comment type="caution">
    <text evidence="7">The sequence shown here is derived from an EMBL/GenBank/DDBJ whole genome shotgun (WGS) entry which is preliminary data.</text>
</comment>
<dbReference type="OrthoDB" id="5511599at2759"/>
<comment type="subcellular location">
    <subcellularLocation>
        <location evidence="1">Mitochondrion inner membrane</location>
    </subcellularLocation>
</comment>
<keyword evidence="8" id="KW-1185">Reference proteome</keyword>
<evidence type="ECO:0000313" key="8">
    <source>
        <dbReference type="Proteomes" id="UP000799772"/>
    </source>
</evidence>
<dbReference type="GO" id="GO:0005743">
    <property type="term" value="C:mitochondrial inner membrane"/>
    <property type="evidence" value="ECO:0007669"/>
    <property type="project" value="UniProtKB-SubCell"/>
</dbReference>
<keyword evidence="6" id="KW-1133">Transmembrane helix</keyword>
<keyword evidence="3" id="KW-0496">Mitochondrion</keyword>
<organism evidence="7 8">
    <name type="scientific">Rhizodiscina lignyota</name>
    <dbReference type="NCBI Taxonomy" id="1504668"/>
    <lineage>
        <taxon>Eukaryota</taxon>
        <taxon>Fungi</taxon>
        <taxon>Dikarya</taxon>
        <taxon>Ascomycota</taxon>
        <taxon>Pezizomycotina</taxon>
        <taxon>Dothideomycetes</taxon>
        <taxon>Pleosporomycetidae</taxon>
        <taxon>Aulographales</taxon>
        <taxon>Rhizodiscinaceae</taxon>
        <taxon>Rhizodiscina</taxon>
    </lineage>
</organism>
<sequence>MGAGKSLQPPLLPDYSRESSSLQQLGVTPRSRLILYPYYVLLWGTFGCSVYGMCRMVMGHKTWFSKG</sequence>
<dbReference type="InterPro" id="IPR039297">
    <property type="entry name" value="COX7a"/>
</dbReference>
<evidence type="ECO:0000256" key="4">
    <source>
        <dbReference type="ARBA" id="ARBA00023136"/>
    </source>
</evidence>
<keyword evidence="6" id="KW-0812">Transmembrane</keyword>
<keyword evidence="4 6" id="KW-0472">Membrane</keyword>
<evidence type="ECO:0000313" key="7">
    <source>
        <dbReference type="EMBL" id="KAF2104187.1"/>
    </source>
</evidence>
<proteinExistence type="predicted"/>
<dbReference type="Pfam" id="PF02238">
    <property type="entry name" value="COX7a"/>
    <property type="match status" value="1"/>
</dbReference>
<evidence type="ECO:0000256" key="2">
    <source>
        <dbReference type="ARBA" id="ARBA00022792"/>
    </source>
</evidence>
<reference evidence="7" key="1">
    <citation type="journal article" date="2020" name="Stud. Mycol.">
        <title>101 Dothideomycetes genomes: a test case for predicting lifestyles and emergence of pathogens.</title>
        <authorList>
            <person name="Haridas S."/>
            <person name="Albert R."/>
            <person name="Binder M."/>
            <person name="Bloem J."/>
            <person name="Labutti K."/>
            <person name="Salamov A."/>
            <person name="Andreopoulos B."/>
            <person name="Baker S."/>
            <person name="Barry K."/>
            <person name="Bills G."/>
            <person name="Bluhm B."/>
            <person name="Cannon C."/>
            <person name="Castanera R."/>
            <person name="Culley D."/>
            <person name="Daum C."/>
            <person name="Ezra D."/>
            <person name="Gonzalez J."/>
            <person name="Henrissat B."/>
            <person name="Kuo A."/>
            <person name="Liang C."/>
            <person name="Lipzen A."/>
            <person name="Lutzoni F."/>
            <person name="Magnuson J."/>
            <person name="Mondo S."/>
            <person name="Nolan M."/>
            <person name="Ohm R."/>
            <person name="Pangilinan J."/>
            <person name="Park H.-J."/>
            <person name="Ramirez L."/>
            <person name="Alfaro M."/>
            <person name="Sun H."/>
            <person name="Tritt A."/>
            <person name="Yoshinaga Y."/>
            <person name="Zwiers L.-H."/>
            <person name="Turgeon B."/>
            <person name="Goodwin S."/>
            <person name="Spatafora J."/>
            <person name="Crous P."/>
            <person name="Grigoriev I."/>
        </authorList>
    </citation>
    <scope>NUCLEOTIDE SEQUENCE</scope>
    <source>
        <strain evidence="7">CBS 133067</strain>
    </source>
</reference>
<evidence type="ECO:0000256" key="3">
    <source>
        <dbReference type="ARBA" id="ARBA00023128"/>
    </source>
</evidence>
<feature type="transmembrane region" description="Helical" evidence="6">
    <location>
        <begin position="36"/>
        <end position="58"/>
    </location>
</feature>
<name>A0A9P4ME74_9PEZI</name>
<evidence type="ECO:0000256" key="1">
    <source>
        <dbReference type="ARBA" id="ARBA00004273"/>
    </source>
</evidence>
<dbReference type="AlphaFoldDB" id="A0A9P4ME74"/>
<dbReference type="EMBL" id="ML978121">
    <property type="protein sequence ID" value="KAF2104187.1"/>
    <property type="molecule type" value="Genomic_DNA"/>
</dbReference>
<dbReference type="Proteomes" id="UP000799772">
    <property type="component" value="Unassembled WGS sequence"/>
</dbReference>
<feature type="region of interest" description="Disordered" evidence="5">
    <location>
        <begin position="1"/>
        <end position="25"/>
    </location>
</feature>
<gene>
    <name evidence="7" type="ORF">NA57DRAFT_70404</name>
</gene>
<evidence type="ECO:0000256" key="5">
    <source>
        <dbReference type="SAM" id="MobiDB-lite"/>
    </source>
</evidence>
<evidence type="ECO:0000256" key="6">
    <source>
        <dbReference type="SAM" id="Phobius"/>
    </source>
</evidence>
<protein>
    <submittedName>
        <fullName evidence="7">Uncharacterized protein</fullName>
    </submittedName>
</protein>